<dbReference type="SUPFAM" id="SSF49879">
    <property type="entry name" value="SMAD/FHA domain"/>
    <property type="match status" value="1"/>
</dbReference>
<keyword evidence="3" id="KW-0472">Membrane</keyword>
<accession>A0A4R6RVI5</accession>
<name>A0A4R6RVI5_9MICO</name>
<keyword evidence="3" id="KW-1133">Transmembrane helix</keyword>
<feature type="domain" description="FHA" evidence="4">
    <location>
        <begin position="493"/>
        <end position="544"/>
    </location>
</feature>
<proteinExistence type="predicted"/>
<feature type="transmembrane region" description="Helical" evidence="3">
    <location>
        <begin position="12"/>
        <end position="33"/>
    </location>
</feature>
<evidence type="ECO:0000256" key="1">
    <source>
        <dbReference type="ARBA" id="ARBA00022553"/>
    </source>
</evidence>
<dbReference type="InterPro" id="IPR000253">
    <property type="entry name" value="FHA_dom"/>
</dbReference>
<dbReference type="RefSeq" id="WP_133617315.1">
    <property type="nucleotide sequence ID" value="NZ_SNYA01000006.1"/>
</dbReference>
<dbReference type="Pfam" id="PF18936">
    <property type="entry name" value="DUF5684"/>
    <property type="match status" value="1"/>
</dbReference>
<protein>
    <submittedName>
        <fullName evidence="5">FHA domain-containing protein</fullName>
    </submittedName>
</protein>
<sequence>MDNDLGAGGLALLGPVLGVWGLVALVFYVWYLWALSKLFPYLGLQAAHGWIPIWNEWQLIRRAGLPGWTVLLALVPGLGIVTLVFRIMAIHRLNTEFGKTASYTILGVFLPPIWAMLLASHISDGAYAGASVYTGEVAFPPLAAPPTPPAQGWNPQPVQGAPSWPAQQSPAQQAPAPQSAAWPQPAPAAAPSWPDAAQPVAQSWPVPVPPQQHAAPHTWAEPTPQAVQPPAEAWAPQELSSSEPHVEAGHGLPPVPPGAMRATPETPQEPVARDPHAMNDWGFSSTTEGNYERLAAEQFEARPAAPLGIHQTPEPFAWPGDADVAPPVSAVPLSLPEPLAAVAPQPSTAEQTQAPVIESEPHLSSAPALADSVASPQPGAATPPVPPVTEHLPGGAAPEAEHTLEPAQSAEPVASIFMDPVAQTPVLLETPAVPTPTPAPAAAVAASAPASDAGGVLRDDDEISDHTVVVPKRARWGLELPDGDTIELVGDDVVVGRKPTPLDGSTVLVVGDPTRTLSKSHARLRRDGEGWTIEDLGSTNGIAVLDGAGNVTPLPSGEEFIAPERMVLGTLEVRLRRL</sequence>
<dbReference type="Gene3D" id="2.60.200.20">
    <property type="match status" value="1"/>
</dbReference>
<dbReference type="OrthoDB" id="3637276at2"/>
<reference evidence="5 6" key="1">
    <citation type="submission" date="2019-03" db="EMBL/GenBank/DDBJ databases">
        <title>Genomic analyses of the natural microbiome of Caenorhabditis elegans.</title>
        <authorList>
            <person name="Samuel B."/>
        </authorList>
    </citation>
    <scope>NUCLEOTIDE SEQUENCE [LARGE SCALE GENOMIC DNA]</scope>
    <source>
        <strain evidence="5 6">JUb18</strain>
    </source>
</reference>
<dbReference type="PROSITE" id="PS50006">
    <property type="entry name" value="FHA_DOMAIN"/>
    <property type="match status" value="1"/>
</dbReference>
<dbReference type="AlphaFoldDB" id="A0A4R6RVI5"/>
<dbReference type="CDD" id="cd00060">
    <property type="entry name" value="FHA"/>
    <property type="match status" value="1"/>
</dbReference>
<feature type="compositionally biased region" description="Low complexity" evidence="2">
    <location>
        <begin position="161"/>
        <end position="199"/>
    </location>
</feature>
<evidence type="ECO:0000313" key="6">
    <source>
        <dbReference type="Proteomes" id="UP000295601"/>
    </source>
</evidence>
<evidence type="ECO:0000256" key="2">
    <source>
        <dbReference type="SAM" id="MobiDB-lite"/>
    </source>
</evidence>
<gene>
    <name evidence="5" type="ORF">EDF62_2627</name>
</gene>
<feature type="transmembrane region" description="Helical" evidence="3">
    <location>
        <begin position="101"/>
        <end position="122"/>
    </location>
</feature>
<feature type="compositionally biased region" description="Polar residues" evidence="2">
    <location>
        <begin position="345"/>
        <end position="354"/>
    </location>
</feature>
<feature type="region of interest" description="Disordered" evidence="2">
    <location>
        <begin position="144"/>
        <end position="276"/>
    </location>
</feature>
<comment type="caution">
    <text evidence="5">The sequence shown here is derived from an EMBL/GenBank/DDBJ whole genome shotgun (WGS) entry which is preliminary data.</text>
</comment>
<dbReference type="InterPro" id="IPR008984">
    <property type="entry name" value="SMAD_FHA_dom_sf"/>
</dbReference>
<dbReference type="Pfam" id="PF00498">
    <property type="entry name" value="FHA"/>
    <property type="match status" value="1"/>
</dbReference>
<evidence type="ECO:0000256" key="3">
    <source>
        <dbReference type="SAM" id="Phobius"/>
    </source>
</evidence>
<dbReference type="InterPro" id="IPR043739">
    <property type="entry name" value="DUF5684"/>
</dbReference>
<organism evidence="5 6">
    <name type="scientific">Leucobacter luti</name>
    <dbReference type="NCBI Taxonomy" id="340320"/>
    <lineage>
        <taxon>Bacteria</taxon>
        <taxon>Bacillati</taxon>
        <taxon>Actinomycetota</taxon>
        <taxon>Actinomycetes</taxon>
        <taxon>Micrococcales</taxon>
        <taxon>Microbacteriaceae</taxon>
        <taxon>Leucobacter</taxon>
    </lineage>
</organism>
<feature type="transmembrane region" description="Helical" evidence="3">
    <location>
        <begin position="67"/>
        <end position="89"/>
    </location>
</feature>
<dbReference type="SMART" id="SM00240">
    <property type="entry name" value="FHA"/>
    <property type="match status" value="1"/>
</dbReference>
<evidence type="ECO:0000313" key="5">
    <source>
        <dbReference type="EMBL" id="TDP90970.1"/>
    </source>
</evidence>
<keyword evidence="6" id="KW-1185">Reference proteome</keyword>
<evidence type="ECO:0000259" key="4">
    <source>
        <dbReference type="PROSITE" id="PS50006"/>
    </source>
</evidence>
<keyword evidence="1" id="KW-0597">Phosphoprotein</keyword>
<feature type="region of interest" description="Disordered" evidence="2">
    <location>
        <begin position="341"/>
        <end position="407"/>
    </location>
</feature>
<dbReference type="EMBL" id="SNYA01000006">
    <property type="protein sequence ID" value="TDP90970.1"/>
    <property type="molecule type" value="Genomic_DNA"/>
</dbReference>
<dbReference type="Proteomes" id="UP000295601">
    <property type="component" value="Unassembled WGS sequence"/>
</dbReference>
<keyword evidence="3" id="KW-0812">Transmembrane</keyword>